<evidence type="ECO:0008006" key="3">
    <source>
        <dbReference type="Google" id="ProtNLM"/>
    </source>
</evidence>
<protein>
    <recommendedName>
        <fullName evidence="3">Catalase</fullName>
    </recommendedName>
</protein>
<proteinExistence type="predicted"/>
<dbReference type="InterPro" id="IPR020835">
    <property type="entry name" value="Catalase_sf"/>
</dbReference>
<keyword evidence="2" id="KW-1185">Reference proteome</keyword>
<name>A0ABT3ZWM1_9BACT</name>
<accession>A0ABT3ZWM1</accession>
<dbReference type="Gene3D" id="2.40.180.10">
    <property type="entry name" value="Catalase core domain"/>
    <property type="match status" value="1"/>
</dbReference>
<evidence type="ECO:0000313" key="1">
    <source>
        <dbReference type="EMBL" id="MCY1073799.1"/>
    </source>
</evidence>
<organism evidence="1 2">
    <name type="scientific">Archangium lansingense</name>
    <dbReference type="NCBI Taxonomy" id="2995310"/>
    <lineage>
        <taxon>Bacteria</taxon>
        <taxon>Pseudomonadati</taxon>
        <taxon>Myxococcota</taxon>
        <taxon>Myxococcia</taxon>
        <taxon>Myxococcales</taxon>
        <taxon>Cystobacterineae</taxon>
        <taxon>Archangiaceae</taxon>
        <taxon>Archangium</taxon>
    </lineage>
</organism>
<dbReference type="SUPFAM" id="SSF56634">
    <property type="entry name" value="Heme-dependent catalase-like"/>
    <property type="match status" value="1"/>
</dbReference>
<evidence type="ECO:0000313" key="2">
    <source>
        <dbReference type="Proteomes" id="UP001207654"/>
    </source>
</evidence>
<dbReference type="Proteomes" id="UP001207654">
    <property type="component" value="Unassembled WGS sequence"/>
</dbReference>
<comment type="caution">
    <text evidence="1">The sequence shown here is derived from an EMBL/GenBank/DDBJ whole genome shotgun (WGS) entry which is preliminary data.</text>
</comment>
<gene>
    <name evidence="1" type="ORF">OV287_04820</name>
</gene>
<reference evidence="1 2" key="1">
    <citation type="submission" date="2022-11" db="EMBL/GenBank/DDBJ databases">
        <title>Minimal conservation of predation-associated metabolite biosynthetic gene clusters underscores biosynthetic potential of Myxococcota including descriptions for ten novel species: Archangium lansinium sp. nov., Myxococcus landrumus sp. nov., Nannocystis bai.</title>
        <authorList>
            <person name="Ahearne A."/>
            <person name="Stevens C."/>
            <person name="Phillips K."/>
        </authorList>
    </citation>
    <scope>NUCLEOTIDE SEQUENCE [LARGE SCALE GENOMIC DNA]</scope>
    <source>
        <strain evidence="1 2">MIWBW</strain>
    </source>
</reference>
<dbReference type="EMBL" id="JAPNKA010000001">
    <property type="protein sequence ID" value="MCY1073799.1"/>
    <property type="molecule type" value="Genomic_DNA"/>
</dbReference>
<dbReference type="RefSeq" id="WP_267532791.1">
    <property type="nucleotide sequence ID" value="NZ_JAPNKA010000001.1"/>
</dbReference>
<sequence length="331" mass="37169">MEIQSERELAAITRLKDLFLGLQAERYVDIDRRVQRPVFLKPQGHARGVFTLQPNLPEELRIGVFTQREFSAWVRFSSDTVPQVPDAANSTLGLAIKLLGVPGRKLLEGEGQALTHDFVLQNHDVFFSDDAEAFADFIEASLSSAEAFEEFLASHPATDAILQEMAKEEDSVLLARYSSTVPYAFGNRFVKYAVRPGRGTRPPGPQAERGPDFLRRDLRRRLLKDGAHFDFFLQFQKDPEAMPLEKATVRWSEELSPLIKVATLVLPAGQDIDTPGQPEAIDNLSFSPWHALEVHAPAGSINRARRAVYKASADYRRRRNHVPISEPLEAV</sequence>